<dbReference type="OrthoDB" id="1839843at2759"/>
<evidence type="ECO:0000313" key="1">
    <source>
        <dbReference type="EMBL" id="KAG0491817.1"/>
    </source>
</evidence>
<gene>
    <name evidence="1" type="ORF">HPP92_005215</name>
</gene>
<protein>
    <submittedName>
        <fullName evidence="1">Uncharacterized protein</fullName>
    </submittedName>
</protein>
<comment type="caution">
    <text evidence="1">The sequence shown here is derived from an EMBL/GenBank/DDBJ whole genome shotgun (WGS) entry which is preliminary data.</text>
</comment>
<organism evidence="1 2">
    <name type="scientific">Vanilla planifolia</name>
    <name type="common">Vanilla</name>
    <dbReference type="NCBI Taxonomy" id="51239"/>
    <lineage>
        <taxon>Eukaryota</taxon>
        <taxon>Viridiplantae</taxon>
        <taxon>Streptophyta</taxon>
        <taxon>Embryophyta</taxon>
        <taxon>Tracheophyta</taxon>
        <taxon>Spermatophyta</taxon>
        <taxon>Magnoliopsida</taxon>
        <taxon>Liliopsida</taxon>
        <taxon>Asparagales</taxon>
        <taxon>Orchidaceae</taxon>
        <taxon>Vanilloideae</taxon>
        <taxon>Vanilleae</taxon>
        <taxon>Vanilla</taxon>
    </lineage>
</organism>
<name>A0A835RTM7_VANPL</name>
<dbReference type="Proteomes" id="UP000636800">
    <property type="component" value="Chromosome 2"/>
</dbReference>
<dbReference type="EMBL" id="JADCNL010000002">
    <property type="protein sequence ID" value="KAG0491817.1"/>
    <property type="molecule type" value="Genomic_DNA"/>
</dbReference>
<evidence type="ECO:0000313" key="2">
    <source>
        <dbReference type="Proteomes" id="UP000636800"/>
    </source>
</evidence>
<keyword evidence="2" id="KW-1185">Reference proteome</keyword>
<reference evidence="1 2" key="1">
    <citation type="journal article" date="2020" name="Nat. Food">
        <title>A phased Vanilla planifolia genome enables genetic improvement of flavour and production.</title>
        <authorList>
            <person name="Hasing T."/>
            <person name="Tang H."/>
            <person name="Brym M."/>
            <person name="Khazi F."/>
            <person name="Huang T."/>
            <person name="Chambers A.H."/>
        </authorList>
    </citation>
    <scope>NUCLEOTIDE SEQUENCE [LARGE SCALE GENOMIC DNA]</scope>
    <source>
        <tissue evidence="1">Leaf</tissue>
    </source>
</reference>
<dbReference type="AlphaFoldDB" id="A0A835RTM7"/>
<sequence length="108" mass="12631">MIWDRFITACGVFDALCRLGSKCWRMNYVEPSLSLCRPKRWELCWRIMPNQVSLCRPKRSLNPNPNGRRRVPVRAHVRISRLLFRRGRALCIPVPSCMRCPGFCKVLG</sequence>
<accession>A0A835RTM7</accession>
<proteinExistence type="predicted"/>